<name>A0A8E7AZ63_9EURY</name>
<dbReference type="AlphaFoldDB" id="A0A8E7AZ63"/>
<reference evidence="1 2" key="1">
    <citation type="submission" date="2021-05" db="EMBL/GenBank/DDBJ databases">
        <title>A novel Methanospirillum isolate from a pyrite-forming mixed culture.</title>
        <authorList>
            <person name="Bunk B."/>
            <person name="Sproer C."/>
            <person name="Spring S."/>
            <person name="Pester M."/>
        </authorList>
    </citation>
    <scope>NUCLEOTIDE SEQUENCE [LARGE SCALE GENOMIC DNA]</scope>
    <source>
        <strain evidence="1 2">J.3.6.1-F.2.7.3</strain>
    </source>
</reference>
<dbReference type="GeneID" id="65095558"/>
<dbReference type="Proteomes" id="UP000680656">
    <property type="component" value="Chromosome"/>
</dbReference>
<gene>
    <name evidence="1" type="ORF">KHC33_00200</name>
</gene>
<dbReference type="KEGG" id="mrtj:KHC33_00200"/>
<evidence type="ECO:0000313" key="2">
    <source>
        <dbReference type="Proteomes" id="UP000680656"/>
    </source>
</evidence>
<organism evidence="1 2">
    <name type="scientific">Methanospirillum purgamenti</name>
    <dbReference type="NCBI Taxonomy" id="2834276"/>
    <lineage>
        <taxon>Archaea</taxon>
        <taxon>Methanobacteriati</taxon>
        <taxon>Methanobacteriota</taxon>
        <taxon>Stenosarchaea group</taxon>
        <taxon>Methanomicrobia</taxon>
        <taxon>Methanomicrobiales</taxon>
        <taxon>Methanospirillaceae</taxon>
        <taxon>Methanospirillum</taxon>
    </lineage>
</organism>
<accession>A0A8E7AZ63</accession>
<proteinExistence type="predicted"/>
<sequence>MKITEMLELEEISLIEPMFSDLVYPDMDEFMVQRPGTSGKILVDEDERPVIFAQKDENDGWIGCCTLLREPSLSLIEHFEQFDCDIYQEDNEIAQDAIRNYFSTILCSSVQPGPNDLNPARVHSIESLLKKTIGTDSHQTGLDCCCGTGVGAMVMEQYGMHPLAFDNDESLLVRGMMEKRLRPERIMWIDGRMISHYLTKKVSIACGFMIGEIHSFNAHIWQEIISATCLVSDNILFTTGTEPEINLIKEWVLNSGKKAEIFESDSDPIYDRWVCYSE</sequence>
<evidence type="ECO:0000313" key="1">
    <source>
        <dbReference type="EMBL" id="QVV88999.1"/>
    </source>
</evidence>
<dbReference type="InterPro" id="IPR029063">
    <property type="entry name" value="SAM-dependent_MTases_sf"/>
</dbReference>
<protein>
    <submittedName>
        <fullName evidence="1">Uncharacterized protein</fullName>
    </submittedName>
</protein>
<dbReference type="SUPFAM" id="SSF53335">
    <property type="entry name" value="S-adenosyl-L-methionine-dependent methyltransferases"/>
    <property type="match status" value="1"/>
</dbReference>
<dbReference type="RefSeq" id="WP_214419801.1">
    <property type="nucleotide sequence ID" value="NZ_CP075546.1"/>
</dbReference>
<keyword evidence="2" id="KW-1185">Reference proteome</keyword>
<dbReference type="EMBL" id="CP075546">
    <property type="protein sequence ID" value="QVV88999.1"/>
    <property type="molecule type" value="Genomic_DNA"/>
</dbReference>